<dbReference type="Proteomes" id="UP001187682">
    <property type="component" value="Unassembled WGS sequence"/>
</dbReference>
<dbReference type="SUPFAM" id="SSF51905">
    <property type="entry name" value="FAD/NAD(P)-binding domain"/>
    <property type="match status" value="1"/>
</dbReference>
<keyword evidence="3" id="KW-0274">FAD</keyword>
<evidence type="ECO:0000259" key="5">
    <source>
        <dbReference type="Pfam" id="PF00732"/>
    </source>
</evidence>
<dbReference type="PANTHER" id="PTHR11552:SF115">
    <property type="entry name" value="DEHYDROGENASE XPTC-RELATED"/>
    <property type="match status" value="1"/>
</dbReference>
<keyword evidence="8" id="KW-1185">Reference proteome</keyword>
<organism evidence="7 8">
    <name type="scientific">Cephalotrichum gorgonifer</name>
    <dbReference type="NCBI Taxonomy" id="2041049"/>
    <lineage>
        <taxon>Eukaryota</taxon>
        <taxon>Fungi</taxon>
        <taxon>Dikarya</taxon>
        <taxon>Ascomycota</taxon>
        <taxon>Pezizomycotina</taxon>
        <taxon>Sordariomycetes</taxon>
        <taxon>Hypocreomycetidae</taxon>
        <taxon>Microascales</taxon>
        <taxon>Microascaceae</taxon>
        <taxon>Cephalotrichum</taxon>
    </lineage>
</organism>
<feature type="signal peptide" evidence="4">
    <location>
        <begin position="1"/>
        <end position="16"/>
    </location>
</feature>
<evidence type="ECO:0000256" key="3">
    <source>
        <dbReference type="PIRSR" id="PIRSR000137-2"/>
    </source>
</evidence>
<dbReference type="AlphaFoldDB" id="A0AAE8N588"/>
<dbReference type="Gene3D" id="3.30.560.10">
    <property type="entry name" value="Glucose Oxidase, domain 3"/>
    <property type="match status" value="1"/>
</dbReference>
<dbReference type="Gene3D" id="3.50.50.60">
    <property type="entry name" value="FAD/NAD(P)-binding domain"/>
    <property type="match status" value="1"/>
</dbReference>
<dbReference type="InterPro" id="IPR000172">
    <property type="entry name" value="GMC_OxRdtase_N"/>
</dbReference>
<keyword evidence="3" id="KW-0285">Flavoprotein</keyword>
<feature type="domain" description="Glucose-methanol-choline oxidoreductase N-terminal" evidence="5">
    <location>
        <begin position="34"/>
        <end position="354"/>
    </location>
</feature>
<comment type="caution">
    <text evidence="7">The sequence shown here is derived from an EMBL/GenBank/DDBJ whole genome shotgun (WGS) entry which is preliminary data.</text>
</comment>
<dbReference type="Pfam" id="PF00732">
    <property type="entry name" value="GMC_oxred_N"/>
    <property type="match status" value="1"/>
</dbReference>
<sequence>MKSVALVLGAVALVAALPQRRVVKRQVEELRDEYDFIVVGGGTAGLTVADRLSEAFPDRNTLVIEYGVVEEAVPVFEPPGGGAGTTRLSLTSLPIPALNGRTGSLMLGMTVGGSSTVNGQFFDRGSSLDYDDWAAVASPEWDEEAERWDWEGIFPFFKKSVTFHEPPEEDVEAYGYTYDADLAYGGQTPIHAVFAAYQFPIQKIAWDAFVELGLTEGKECAGGEKEGLCWVPASQHPDTGARSHAGIGHYKDIIESRSNYDLLVGHKVTRLLFEDGVDAAPLVEFRPVAAPAEGAEVELKTVKSKLEVVVSAGAIHTPQILQRSGVAEAAFLEKAGIDVVVDLPGVGWNFQDHPGYSTAFSVSTEDIQPSQQSLLTNKTFGDEAIAQYEERPARGPYTLAMGNSAIYVSLPNLTPDHESIVASIRAQIEDGTARSFLSEDVPDAVAEGYLAQLSVLADSFSNPAYPVLEAPWMSSVPGVGFLLRPLSRGSVRINPEDHDAEPDLDYRTAANPVDMDVMAAFTPFFRKYFATETLAPLKPRELSPGAEHVEIEDIKEAIRDSITSSFMHPCCTASMMPENKGGVVGPDLKVHGLGRVRVADLSVIPLLPGAHTSATTYAIGEKAKCKREN</sequence>
<keyword evidence="4" id="KW-0732">Signal</keyword>
<gene>
    <name evidence="7" type="ORF">DNG_08210</name>
</gene>
<dbReference type="EMBL" id="ONZQ02000013">
    <property type="protein sequence ID" value="SPO05523.1"/>
    <property type="molecule type" value="Genomic_DNA"/>
</dbReference>
<feature type="binding site" evidence="3">
    <location>
        <position position="268"/>
    </location>
    <ligand>
        <name>FAD</name>
        <dbReference type="ChEBI" id="CHEBI:57692"/>
    </ligand>
</feature>
<evidence type="ECO:0000313" key="7">
    <source>
        <dbReference type="EMBL" id="SPO05523.1"/>
    </source>
</evidence>
<protein>
    <submittedName>
        <fullName evidence="7">Related to alcohol oxidase</fullName>
    </submittedName>
</protein>
<dbReference type="PANTHER" id="PTHR11552">
    <property type="entry name" value="GLUCOSE-METHANOL-CHOLINE GMC OXIDOREDUCTASE"/>
    <property type="match status" value="1"/>
</dbReference>
<dbReference type="GO" id="GO:0044550">
    <property type="term" value="P:secondary metabolite biosynthetic process"/>
    <property type="evidence" value="ECO:0007669"/>
    <property type="project" value="TreeGrafter"/>
</dbReference>
<evidence type="ECO:0000256" key="1">
    <source>
        <dbReference type="ARBA" id="ARBA00010790"/>
    </source>
</evidence>
<feature type="active site" description="Proton donor" evidence="2">
    <location>
        <position position="568"/>
    </location>
</feature>
<evidence type="ECO:0000259" key="6">
    <source>
        <dbReference type="Pfam" id="PF05199"/>
    </source>
</evidence>
<evidence type="ECO:0000256" key="4">
    <source>
        <dbReference type="SAM" id="SignalP"/>
    </source>
</evidence>
<feature type="active site" description="Proton acceptor" evidence="2">
    <location>
        <position position="611"/>
    </location>
</feature>
<dbReference type="SUPFAM" id="SSF54373">
    <property type="entry name" value="FAD-linked reductases, C-terminal domain"/>
    <property type="match status" value="1"/>
</dbReference>
<feature type="chain" id="PRO_5041976838" evidence="4">
    <location>
        <begin position="17"/>
        <end position="629"/>
    </location>
</feature>
<dbReference type="Pfam" id="PF05199">
    <property type="entry name" value="GMC_oxred_C"/>
    <property type="match status" value="1"/>
</dbReference>
<dbReference type="GO" id="GO:0016614">
    <property type="term" value="F:oxidoreductase activity, acting on CH-OH group of donors"/>
    <property type="evidence" value="ECO:0007669"/>
    <property type="project" value="InterPro"/>
</dbReference>
<dbReference type="InterPro" id="IPR012132">
    <property type="entry name" value="GMC_OxRdtase"/>
</dbReference>
<feature type="domain" description="Glucose-methanol-choline oxidoreductase C-terminal" evidence="6">
    <location>
        <begin position="485"/>
        <end position="620"/>
    </location>
</feature>
<name>A0AAE8N588_9PEZI</name>
<reference evidence="7" key="1">
    <citation type="submission" date="2018-03" db="EMBL/GenBank/DDBJ databases">
        <authorList>
            <person name="Guldener U."/>
        </authorList>
    </citation>
    <scope>NUCLEOTIDE SEQUENCE</scope>
</reference>
<dbReference type="GO" id="GO:0050660">
    <property type="term" value="F:flavin adenine dinucleotide binding"/>
    <property type="evidence" value="ECO:0007669"/>
    <property type="project" value="InterPro"/>
</dbReference>
<comment type="cofactor">
    <cofactor evidence="3">
        <name>FAD</name>
        <dbReference type="ChEBI" id="CHEBI:57692"/>
    </cofactor>
</comment>
<comment type="similarity">
    <text evidence="1">Belongs to the GMC oxidoreductase family.</text>
</comment>
<proteinExistence type="inferred from homology"/>
<dbReference type="InterPro" id="IPR036188">
    <property type="entry name" value="FAD/NAD-bd_sf"/>
</dbReference>
<dbReference type="PIRSF" id="PIRSF000137">
    <property type="entry name" value="Alcohol_oxidase"/>
    <property type="match status" value="1"/>
</dbReference>
<accession>A0AAE8N588</accession>
<evidence type="ECO:0000256" key="2">
    <source>
        <dbReference type="PIRSR" id="PIRSR000137-1"/>
    </source>
</evidence>
<evidence type="ECO:0000313" key="8">
    <source>
        <dbReference type="Proteomes" id="UP001187682"/>
    </source>
</evidence>
<dbReference type="InterPro" id="IPR007867">
    <property type="entry name" value="GMC_OxRtase_C"/>
</dbReference>